<dbReference type="InterPro" id="IPR001041">
    <property type="entry name" value="2Fe-2S_ferredoxin-type"/>
</dbReference>
<dbReference type="PROSITE" id="PS00197">
    <property type="entry name" value="2FE2S_FER_1"/>
    <property type="match status" value="1"/>
</dbReference>
<dbReference type="SUPFAM" id="SSF63380">
    <property type="entry name" value="Riboflavin synthase domain-like"/>
    <property type="match status" value="1"/>
</dbReference>
<dbReference type="AlphaFoldDB" id="A0A7W6FTL4"/>
<dbReference type="PANTHER" id="PTHR47354">
    <property type="entry name" value="NADH OXIDOREDUCTASE HCR"/>
    <property type="match status" value="1"/>
</dbReference>
<reference evidence="12 13" key="1">
    <citation type="submission" date="2020-08" db="EMBL/GenBank/DDBJ databases">
        <title>Genomic Encyclopedia of Type Strains, Phase IV (KMG-IV): sequencing the most valuable type-strain genomes for metagenomic binning, comparative biology and taxonomic classification.</title>
        <authorList>
            <person name="Goeker M."/>
        </authorList>
    </citation>
    <scope>NUCLEOTIDE SEQUENCE [LARGE SCALE GENOMIC DNA]</scope>
    <source>
        <strain evidence="12 13">DSM 25024</strain>
    </source>
</reference>
<protein>
    <submittedName>
        <fullName evidence="12">Ferredoxin-NADP reductase</fullName>
    </submittedName>
</protein>
<evidence type="ECO:0000259" key="10">
    <source>
        <dbReference type="PROSITE" id="PS51085"/>
    </source>
</evidence>
<evidence type="ECO:0000256" key="9">
    <source>
        <dbReference type="ARBA" id="ARBA00061434"/>
    </source>
</evidence>
<name>A0A7W6FTL4_9HYPH</name>
<evidence type="ECO:0000259" key="11">
    <source>
        <dbReference type="PROSITE" id="PS51384"/>
    </source>
</evidence>
<evidence type="ECO:0000256" key="7">
    <source>
        <dbReference type="ARBA" id="ARBA00023004"/>
    </source>
</evidence>
<evidence type="ECO:0000313" key="12">
    <source>
        <dbReference type="EMBL" id="MBB3935294.1"/>
    </source>
</evidence>
<keyword evidence="2" id="KW-0285">Flavoprotein</keyword>
<dbReference type="GO" id="GO:0051537">
    <property type="term" value="F:2 iron, 2 sulfur cluster binding"/>
    <property type="evidence" value="ECO:0007669"/>
    <property type="project" value="UniProtKB-KW"/>
</dbReference>
<dbReference type="PROSITE" id="PS51384">
    <property type="entry name" value="FAD_FR"/>
    <property type="match status" value="1"/>
</dbReference>
<gene>
    <name evidence="12" type="ORF">GGR05_001422</name>
</gene>
<dbReference type="Pfam" id="PF00111">
    <property type="entry name" value="Fer2"/>
    <property type="match status" value="1"/>
</dbReference>
<feature type="domain" description="2Fe-2S ferredoxin-type" evidence="10">
    <location>
        <begin position="292"/>
        <end position="376"/>
    </location>
</feature>
<feature type="domain" description="FAD-binding FR-type" evidence="11">
    <location>
        <begin position="25"/>
        <end position="128"/>
    </location>
</feature>
<dbReference type="SUPFAM" id="SSF54292">
    <property type="entry name" value="2Fe-2S ferredoxin-like"/>
    <property type="match status" value="1"/>
</dbReference>
<dbReference type="InterPro" id="IPR036010">
    <property type="entry name" value="2Fe-2S_ferredoxin-like_sf"/>
</dbReference>
<keyword evidence="3" id="KW-0001">2Fe-2S</keyword>
<dbReference type="GO" id="GO:0046872">
    <property type="term" value="F:metal ion binding"/>
    <property type="evidence" value="ECO:0007669"/>
    <property type="project" value="UniProtKB-KW"/>
</dbReference>
<dbReference type="CDD" id="cd00207">
    <property type="entry name" value="fer2"/>
    <property type="match status" value="1"/>
</dbReference>
<dbReference type="SUPFAM" id="SSF52343">
    <property type="entry name" value="Ferredoxin reductase-like, C-terminal NADP-linked domain"/>
    <property type="match status" value="1"/>
</dbReference>
<dbReference type="Pfam" id="PF00175">
    <property type="entry name" value="NAD_binding_1"/>
    <property type="match status" value="1"/>
</dbReference>
<organism evidence="12 13">
    <name type="scientific">Aureimonas phyllosphaerae</name>
    <dbReference type="NCBI Taxonomy" id="1166078"/>
    <lineage>
        <taxon>Bacteria</taxon>
        <taxon>Pseudomonadati</taxon>
        <taxon>Pseudomonadota</taxon>
        <taxon>Alphaproteobacteria</taxon>
        <taxon>Hyphomicrobiales</taxon>
        <taxon>Aurantimonadaceae</taxon>
        <taxon>Aureimonas</taxon>
    </lineage>
</organism>
<dbReference type="CDD" id="cd06215">
    <property type="entry name" value="FNR_iron_sulfur_binding_1"/>
    <property type="match status" value="1"/>
</dbReference>
<dbReference type="OrthoDB" id="9796486at2"/>
<evidence type="ECO:0000256" key="4">
    <source>
        <dbReference type="ARBA" id="ARBA00022723"/>
    </source>
</evidence>
<dbReference type="InterPro" id="IPR017927">
    <property type="entry name" value="FAD-bd_FR_type"/>
</dbReference>
<dbReference type="InterPro" id="IPR006058">
    <property type="entry name" value="2Fe2S_fd_BS"/>
</dbReference>
<keyword evidence="13" id="KW-1185">Reference proteome</keyword>
<dbReference type="InterPro" id="IPR001433">
    <property type="entry name" value="OxRdtase_FAD/NAD-bd"/>
</dbReference>
<keyword evidence="7" id="KW-0408">Iron</keyword>
<keyword evidence="6" id="KW-0560">Oxidoreductase</keyword>
<keyword evidence="5" id="KW-0274">FAD</keyword>
<sequence length="376" mass="41035">MSEAAGGGNSGSASIELADGLWDSEADDTLVCQAVRDETHDVKTFVLKPAAPGRFRFKPGQFMTYAFEIDGETIYRCYTISSAPTRPDRISFTVKRVPGGPVSNWLHDSFKPGMRIRAVGPMGDFTCADLPASKYLFLSGGSGITPLMSMARTFHDLGQREDIVFIHNARSPADIIFREELEGMARVDDAFRFVPIVQNVSPLAPSSGLRGFLTRGILDVVVPDFREREVFVCGPAPYLAAVKAILAEAGYEMARYHDESFNFETLTASEKAVATEAELQLETEAGPTVRTYTVEFTKTRRSVEVPETMTVLEAAKRAGMRLPSSCSKGMCGTCKSKKVSGTVAMTHQGGIRQREIDAGMVLLCCSKPNSDLVIER</sequence>
<comment type="cofactor">
    <cofactor evidence="1">
        <name>FAD</name>
        <dbReference type="ChEBI" id="CHEBI:57692"/>
    </cofactor>
</comment>
<comment type="similarity">
    <text evidence="9">In the N-terminal section; belongs to the FAD-binding oxidoreductase type 6 family.</text>
</comment>
<dbReference type="RefSeq" id="WP_090959474.1">
    <property type="nucleotide sequence ID" value="NZ_FOOA01000002.1"/>
</dbReference>
<dbReference type="Gene3D" id="3.40.50.80">
    <property type="entry name" value="Nucleotide-binding domain of ferredoxin-NADP reductase (FNR) module"/>
    <property type="match status" value="1"/>
</dbReference>
<evidence type="ECO:0000256" key="1">
    <source>
        <dbReference type="ARBA" id="ARBA00001974"/>
    </source>
</evidence>
<dbReference type="EMBL" id="JACIDO010000002">
    <property type="protein sequence ID" value="MBB3935294.1"/>
    <property type="molecule type" value="Genomic_DNA"/>
</dbReference>
<comment type="caution">
    <text evidence="12">The sequence shown here is derived from an EMBL/GenBank/DDBJ whole genome shotgun (WGS) entry which is preliminary data.</text>
</comment>
<dbReference type="InterPro" id="IPR050415">
    <property type="entry name" value="MRET"/>
</dbReference>
<dbReference type="PRINTS" id="PR00406">
    <property type="entry name" value="CYTB5RDTASE"/>
</dbReference>
<evidence type="ECO:0000256" key="2">
    <source>
        <dbReference type="ARBA" id="ARBA00022630"/>
    </source>
</evidence>
<dbReference type="InterPro" id="IPR017938">
    <property type="entry name" value="Riboflavin_synthase-like_b-brl"/>
</dbReference>
<dbReference type="Proteomes" id="UP000531216">
    <property type="component" value="Unassembled WGS sequence"/>
</dbReference>
<evidence type="ECO:0000313" key="13">
    <source>
        <dbReference type="Proteomes" id="UP000531216"/>
    </source>
</evidence>
<dbReference type="InterPro" id="IPR012675">
    <property type="entry name" value="Beta-grasp_dom_sf"/>
</dbReference>
<accession>A0A7W6FTL4</accession>
<keyword evidence="4" id="KW-0479">Metal-binding</keyword>
<evidence type="ECO:0000256" key="6">
    <source>
        <dbReference type="ARBA" id="ARBA00023002"/>
    </source>
</evidence>
<keyword evidence="8" id="KW-0411">Iron-sulfur</keyword>
<evidence type="ECO:0000256" key="5">
    <source>
        <dbReference type="ARBA" id="ARBA00022827"/>
    </source>
</evidence>
<proteinExistence type="inferred from homology"/>
<dbReference type="PANTHER" id="PTHR47354:SF6">
    <property type="entry name" value="NADH OXIDOREDUCTASE HCR"/>
    <property type="match status" value="1"/>
</dbReference>
<dbReference type="PROSITE" id="PS51085">
    <property type="entry name" value="2FE2S_FER_2"/>
    <property type="match status" value="1"/>
</dbReference>
<dbReference type="InterPro" id="IPR039261">
    <property type="entry name" value="FNR_nucleotide-bd"/>
</dbReference>
<evidence type="ECO:0000256" key="8">
    <source>
        <dbReference type="ARBA" id="ARBA00023014"/>
    </source>
</evidence>
<dbReference type="Gene3D" id="3.10.20.30">
    <property type="match status" value="1"/>
</dbReference>
<dbReference type="GO" id="GO:0016491">
    <property type="term" value="F:oxidoreductase activity"/>
    <property type="evidence" value="ECO:0007669"/>
    <property type="project" value="UniProtKB-KW"/>
</dbReference>
<dbReference type="Gene3D" id="2.40.30.10">
    <property type="entry name" value="Translation factors"/>
    <property type="match status" value="1"/>
</dbReference>
<dbReference type="Pfam" id="PF00970">
    <property type="entry name" value="FAD_binding_6"/>
    <property type="match status" value="1"/>
</dbReference>
<evidence type="ECO:0000256" key="3">
    <source>
        <dbReference type="ARBA" id="ARBA00022714"/>
    </source>
</evidence>
<dbReference type="InterPro" id="IPR008333">
    <property type="entry name" value="Cbr1-like_FAD-bd_dom"/>
</dbReference>